<accession>X1SAC4</accession>
<evidence type="ECO:0000313" key="1">
    <source>
        <dbReference type="EMBL" id="GAI72390.1"/>
    </source>
</evidence>
<gene>
    <name evidence="1" type="ORF">S12H4_03974</name>
</gene>
<proteinExistence type="predicted"/>
<dbReference type="EMBL" id="BARW01001171">
    <property type="protein sequence ID" value="GAI72390.1"/>
    <property type="molecule type" value="Genomic_DNA"/>
</dbReference>
<reference evidence="1" key="1">
    <citation type="journal article" date="2014" name="Front. Microbiol.">
        <title>High frequency of phylogenetically diverse reductive dehalogenase-homologous genes in deep subseafloor sedimentary metagenomes.</title>
        <authorList>
            <person name="Kawai M."/>
            <person name="Futagami T."/>
            <person name="Toyoda A."/>
            <person name="Takaki Y."/>
            <person name="Nishi S."/>
            <person name="Hori S."/>
            <person name="Arai W."/>
            <person name="Tsubouchi T."/>
            <person name="Morono Y."/>
            <person name="Uchiyama I."/>
            <person name="Ito T."/>
            <person name="Fujiyama A."/>
            <person name="Inagaki F."/>
            <person name="Takami H."/>
        </authorList>
    </citation>
    <scope>NUCLEOTIDE SEQUENCE</scope>
    <source>
        <strain evidence="1">Expedition CK06-06</strain>
    </source>
</reference>
<organism evidence="1">
    <name type="scientific">marine sediment metagenome</name>
    <dbReference type="NCBI Taxonomy" id="412755"/>
    <lineage>
        <taxon>unclassified sequences</taxon>
        <taxon>metagenomes</taxon>
        <taxon>ecological metagenomes</taxon>
    </lineage>
</organism>
<dbReference type="AlphaFoldDB" id="X1SAC4"/>
<feature type="non-terminal residue" evidence="1">
    <location>
        <position position="1"/>
    </location>
</feature>
<comment type="caution">
    <text evidence="1">The sequence shown here is derived from an EMBL/GenBank/DDBJ whole genome shotgun (WGS) entry which is preliminary data.</text>
</comment>
<protein>
    <submittedName>
        <fullName evidence="1">Uncharacterized protein</fullName>
    </submittedName>
</protein>
<sequence length="33" mass="3742">WQLTSRLVHNENATICPNMAKTIDNKPSEGLLF</sequence>
<name>X1SAC4_9ZZZZ</name>